<organism evidence="1 2">
    <name type="scientific">Imperialibacter roseus</name>
    <dbReference type="NCBI Taxonomy" id="1324217"/>
    <lineage>
        <taxon>Bacteria</taxon>
        <taxon>Pseudomonadati</taxon>
        <taxon>Bacteroidota</taxon>
        <taxon>Cytophagia</taxon>
        <taxon>Cytophagales</taxon>
        <taxon>Flammeovirgaceae</taxon>
        <taxon>Imperialibacter</taxon>
    </lineage>
</organism>
<dbReference type="EMBL" id="CP136051">
    <property type="protein sequence ID" value="WOK07352.1"/>
    <property type="molecule type" value="Genomic_DNA"/>
</dbReference>
<keyword evidence="2" id="KW-1185">Reference proteome</keyword>
<reference evidence="1 2" key="1">
    <citation type="journal article" date="2023" name="Microbiol. Resour. Announc.">
        <title>Complete Genome Sequence of Imperialibacter roseus strain P4T.</title>
        <authorList>
            <person name="Tizabi D.R."/>
            <person name="Bachvaroff T."/>
            <person name="Hill R.T."/>
        </authorList>
    </citation>
    <scope>NUCLEOTIDE SEQUENCE [LARGE SCALE GENOMIC DNA]</scope>
    <source>
        <strain evidence="1 2">P4T</strain>
    </source>
</reference>
<proteinExistence type="predicted"/>
<gene>
    <name evidence="1" type="ORF">RT717_01790</name>
</gene>
<dbReference type="RefSeq" id="WP_317490031.1">
    <property type="nucleotide sequence ID" value="NZ_CP136051.1"/>
</dbReference>
<evidence type="ECO:0000313" key="2">
    <source>
        <dbReference type="Proteomes" id="UP001302349"/>
    </source>
</evidence>
<accession>A0ABZ0IQM2</accession>
<name>A0ABZ0IQM2_9BACT</name>
<protein>
    <submittedName>
        <fullName evidence="1">Uncharacterized protein</fullName>
    </submittedName>
</protein>
<dbReference type="Proteomes" id="UP001302349">
    <property type="component" value="Chromosome"/>
</dbReference>
<sequence>MALATIASLQKAPVKDFKFKSFLHPLLVVHHFGGSLSGQLGSHNAMALAPIVVGAVSSHRPGGLVAPSEPVGYLPFVRKLFVGCFGAIHNERNVALKVTFSTNRTPISRRAVAFAHWFRGQKSIPENTFGVALVSIVFKSFFSRNLCLGLCNVLHCQADEQAEA</sequence>
<evidence type="ECO:0000313" key="1">
    <source>
        <dbReference type="EMBL" id="WOK07352.1"/>
    </source>
</evidence>